<organism evidence="4 5">
    <name type="scientific">SAR86 cluster bacterium BACL1 MAG-120920-bin57</name>
    <dbReference type="NCBI Taxonomy" id="1655571"/>
    <lineage>
        <taxon>Bacteria</taxon>
        <taxon>Pseudomonadati</taxon>
        <taxon>Pseudomonadota</taxon>
        <taxon>Gammaproteobacteria</taxon>
        <taxon>SAR86 cluster</taxon>
    </lineage>
</organism>
<accession>A0A0R2PVF9</accession>
<sequence length="178" mass="20103">MKDFAKKHPVNSSKRKTPSASLRAKRQLDQPIKLKHFFIIGGMAALLLLAANLILKTDVKNLRGHVANPTVEISYPIDLEQDSIFIELDGIVTAENCEYRLQIETYGKRIYAQEQLGAMLTFGLEAYVEKTFSSSMPDKTLFKVMSGPYKTKSEVNNAREVLIKNNRQPLIIKTCIKT</sequence>
<dbReference type="SUPFAM" id="SSF110997">
    <property type="entry name" value="Sporulation related repeat"/>
    <property type="match status" value="1"/>
</dbReference>
<dbReference type="InterPro" id="IPR007730">
    <property type="entry name" value="SPOR-like_dom"/>
</dbReference>
<evidence type="ECO:0000313" key="4">
    <source>
        <dbReference type="EMBL" id="KRO40923.1"/>
    </source>
</evidence>
<comment type="caution">
    <text evidence="4">The sequence shown here is derived from an EMBL/GenBank/DDBJ whole genome shotgun (WGS) entry which is preliminary data.</text>
</comment>
<proteinExistence type="predicted"/>
<reference evidence="5" key="1">
    <citation type="submission" date="2015-10" db="EMBL/GenBank/DDBJ databases">
        <title>Metagenome-Assembled Genomes uncover a global brackish microbiome.</title>
        <authorList>
            <person name="Hugerth L.W."/>
            <person name="Larsson J."/>
            <person name="Alneberg J."/>
            <person name="Lindh M.V."/>
            <person name="Legrand C."/>
            <person name="Pinhassi J."/>
            <person name="Andersson A."/>
        </authorList>
    </citation>
    <scope>NUCLEOTIDE SEQUENCE [LARGE SCALE GENOMIC DNA]</scope>
</reference>
<dbReference type="Pfam" id="PF05036">
    <property type="entry name" value="SPOR"/>
    <property type="match status" value="1"/>
</dbReference>
<dbReference type="Gene3D" id="3.30.70.1070">
    <property type="entry name" value="Sporulation related repeat"/>
    <property type="match status" value="1"/>
</dbReference>
<gene>
    <name evidence="4" type="ORF">ABR63_00900</name>
</gene>
<protein>
    <recommendedName>
        <fullName evidence="3">SPOR domain-containing protein</fullName>
    </recommendedName>
</protein>
<dbReference type="GO" id="GO:0042834">
    <property type="term" value="F:peptidoglycan binding"/>
    <property type="evidence" value="ECO:0007669"/>
    <property type="project" value="InterPro"/>
</dbReference>
<name>A0A0R2PVF9_9GAMM</name>
<feature type="compositionally biased region" description="Basic residues" evidence="1">
    <location>
        <begin position="7"/>
        <end position="17"/>
    </location>
</feature>
<dbReference type="Proteomes" id="UP000050874">
    <property type="component" value="Unassembled WGS sequence"/>
</dbReference>
<keyword evidence="2" id="KW-0472">Membrane</keyword>
<feature type="domain" description="SPOR" evidence="3">
    <location>
        <begin position="99"/>
        <end position="172"/>
    </location>
</feature>
<evidence type="ECO:0000256" key="2">
    <source>
        <dbReference type="SAM" id="Phobius"/>
    </source>
</evidence>
<feature type="region of interest" description="Disordered" evidence="1">
    <location>
        <begin position="1"/>
        <end position="23"/>
    </location>
</feature>
<dbReference type="AlphaFoldDB" id="A0A0R2PVF9"/>
<evidence type="ECO:0000256" key="1">
    <source>
        <dbReference type="SAM" id="MobiDB-lite"/>
    </source>
</evidence>
<dbReference type="InterPro" id="IPR036680">
    <property type="entry name" value="SPOR-like_sf"/>
</dbReference>
<keyword evidence="2" id="KW-0812">Transmembrane</keyword>
<keyword evidence="2" id="KW-1133">Transmembrane helix</keyword>
<dbReference type="EMBL" id="LIAV01000045">
    <property type="protein sequence ID" value="KRO40923.1"/>
    <property type="molecule type" value="Genomic_DNA"/>
</dbReference>
<feature type="transmembrane region" description="Helical" evidence="2">
    <location>
        <begin position="36"/>
        <end position="55"/>
    </location>
</feature>
<evidence type="ECO:0000259" key="3">
    <source>
        <dbReference type="Pfam" id="PF05036"/>
    </source>
</evidence>
<evidence type="ECO:0000313" key="5">
    <source>
        <dbReference type="Proteomes" id="UP000050874"/>
    </source>
</evidence>